<evidence type="ECO:0000256" key="8">
    <source>
        <dbReference type="HAMAP-Rule" id="MF_00158"/>
    </source>
</evidence>
<feature type="binding site" evidence="8">
    <location>
        <position position="154"/>
    </location>
    <ligand>
        <name>(R)-pantoate</name>
        <dbReference type="ChEBI" id="CHEBI:15980"/>
    </ligand>
</feature>
<evidence type="ECO:0000256" key="1">
    <source>
        <dbReference type="ARBA" id="ARBA00004990"/>
    </source>
</evidence>
<protein>
    <recommendedName>
        <fullName evidence="8">Pantothenate synthetase</fullName>
        <shortName evidence="8">PS</shortName>
        <ecNumber evidence="8">6.3.2.1</ecNumber>
    </recommendedName>
    <alternativeName>
        <fullName evidence="8">Pantoate--beta-alanine ligase</fullName>
    </alternativeName>
    <alternativeName>
        <fullName evidence="8">Pantoate-activating enzyme</fullName>
    </alternativeName>
</protein>
<evidence type="ECO:0000256" key="3">
    <source>
        <dbReference type="ARBA" id="ARBA00022598"/>
    </source>
</evidence>
<dbReference type="InterPro" id="IPR004821">
    <property type="entry name" value="Cyt_trans-like"/>
</dbReference>
<comment type="miscellaneous">
    <text evidence="8">The reaction proceeds by a bi uni uni bi ping pong mechanism.</text>
</comment>
<name>A0A7C2XLZ7_9BACT</name>
<feature type="binding site" evidence="8">
    <location>
        <position position="61"/>
    </location>
    <ligand>
        <name>beta-alanine</name>
        <dbReference type="ChEBI" id="CHEBI:57966"/>
    </ligand>
</feature>
<dbReference type="InterPro" id="IPR003721">
    <property type="entry name" value="Pantoate_ligase"/>
</dbReference>
<dbReference type="PANTHER" id="PTHR21299">
    <property type="entry name" value="CYTIDYLATE KINASE/PANTOATE-BETA-ALANINE LIGASE"/>
    <property type="match status" value="1"/>
</dbReference>
<keyword evidence="3 8" id="KW-0436">Ligase</keyword>
<dbReference type="SUPFAM" id="SSF52374">
    <property type="entry name" value="Nucleotidylyl transferase"/>
    <property type="match status" value="1"/>
</dbReference>
<feature type="active site" description="Proton donor" evidence="8">
    <location>
        <position position="37"/>
    </location>
</feature>
<proteinExistence type="inferred from homology"/>
<comment type="caution">
    <text evidence="9">The sequence shown here is derived from an EMBL/GenBank/DDBJ whole genome shotgun (WGS) entry which is preliminary data.</text>
</comment>
<sequence length="280" mass="31121">MQIVSEIEPLRQIRRHWRQNRETVALVPTMGNLHAGHLALVERGRQQADRVVVSIFVNPTQFDRADDLAAYPRTPEADQAKLAAAGVHCLFAPTTATIYPDGGLATRVEVPGIGELLEGASRPGHFTGVATVVCKLFNLVEPELAIFGEKDFQQLLLIRRMVADLNMAVRVEALPTVREEDGLAMSSRNNRLGRKERALAPGLHLTLREIAAQLDDYHSDFAVLQELARQRLTDRGFQPDYVEIRRQRDLAPATADDEQLVILAAAWLGDVRLIDNLMVG</sequence>
<dbReference type="Proteomes" id="UP000885986">
    <property type="component" value="Unassembled WGS sequence"/>
</dbReference>
<dbReference type="FunFam" id="3.40.50.620:FF:000013">
    <property type="entry name" value="Pantothenate synthetase"/>
    <property type="match status" value="1"/>
</dbReference>
<comment type="pathway">
    <text evidence="1 8">Cofactor biosynthesis; (R)-pantothenate biosynthesis; (R)-pantothenate from (R)-pantoate and beta-alanine: step 1/1.</text>
</comment>
<comment type="subcellular location">
    <subcellularLocation>
        <location evidence="8">Cytoplasm</location>
    </subcellularLocation>
</comment>
<dbReference type="EC" id="6.3.2.1" evidence="8"/>
<dbReference type="EMBL" id="DSDS01000057">
    <property type="protein sequence ID" value="HET97592.1"/>
    <property type="molecule type" value="Genomic_DNA"/>
</dbReference>
<dbReference type="Gene3D" id="3.30.1300.10">
    <property type="entry name" value="Pantoate-beta-alanine ligase, C-terminal domain"/>
    <property type="match status" value="1"/>
</dbReference>
<comment type="subunit">
    <text evidence="8">Homodimer.</text>
</comment>
<dbReference type="AlphaFoldDB" id="A0A7C2XLZ7"/>
<comment type="function">
    <text evidence="8">Catalyzes the condensation of pantoate with beta-alanine in an ATP-dependent reaction via a pantoyl-adenylate intermediate.</text>
</comment>
<organism evidence="9">
    <name type="scientific">Desulfurivibrio alkaliphilus</name>
    <dbReference type="NCBI Taxonomy" id="427923"/>
    <lineage>
        <taxon>Bacteria</taxon>
        <taxon>Pseudomonadati</taxon>
        <taxon>Thermodesulfobacteriota</taxon>
        <taxon>Desulfobulbia</taxon>
        <taxon>Desulfobulbales</taxon>
        <taxon>Desulfobulbaceae</taxon>
        <taxon>Desulfurivibrio</taxon>
    </lineage>
</organism>
<dbReference type="NCBIfam" id="TIGR00018">
    <property type="entry name" value="panC"/>
    <property type="match status" value="1"/>
</dbReference>
<dbReference type="GO" id="GO:0005524">
    <property type="term" value="F:ATP binding"/>
    <property type="evidence" value="ECO:0007669"/>
    <property type="project" value="UniProtKB-KW"/>
</dbReference>
<dbReference type="Pfam" id="PF02569">
    <property type="entry name" value="Pantoate_ligase"/>
    <property type="match status" value="1"/>
</dbReference>
<dbReference type="Gene3D" id="3.40.50.620">
    <property type="entry name" value="HUPs"/>
    <property type="match status" value="1"/>
</dbReference>
<feature type="binding site" evidence="8">
    <location>
        <begin position="185"/>
        <end position="188"/>
    </location>
    <ligand>
        <name>ATP</name>
        <dbReference type="ChEBI" id="CHEBI:30616"/>
    </ligand>
</feature>
<keyword evidence="8" id="KW-0963">Cytoplasm</keyword>
<dbReference type="PANTHER" id="PTHR21299:SF1">
    <property type="entry name" value="PANTOATE--BETA-ALANINE LIGASE"/>
    <property type="match status" value="1"/>
</dbReference>
<dbReference type="HAMAP" id="MF_00158">
    <property type="entry name" value="PanC"/>
    <property type="match status" value="1"/>
</dbReference>
<comment type="similarity">
    <text evidence="2 8">Belongs to the pantothenate synthetase family.</text>
</comment>
<dbReference type="NCBIfam" id="TIGR00125">
    <property type="entry name" value="cyt_tran_rel"/>
    <property type="match status" value="1"/>
</dbReference>
<evidence type="ECO:0000256" key="7">
    <source>
        <dbReference type="ARBA" id="ARBA00048258"/>
    </source>
</evidence>
<dbReference type="GO" id="GO:0015940">
    <property type="term" value="P:pantothenate biosynthetic process"/>
    <property type="evidence" value="ECO:0007669"/>
    <property type="project" value="UniProtKB-UniRule"/>
</dbReference>
<keyword evidence="6 8" id="KW-0067">ATP-binding</keyword>
<dbReference type="GO" id="GO:0004592">
    <property type="term" value="F:pantoate-beta-alanine ligase activity"/>
    <property type="evidence" value="ECO:0007669"/>
    <property type="project" value="UniProtKB-UniRule"/>
</dbReference>
<dbReference type="InterPro" id="IPR014729">
    <property type="entry name" value="Rossmann-like_a/b/a_fold"/>
</dbReference>
<dbReference type="InterPro" id="IPR042176">
    <property type="entry name" value="Pantoate_ligase_C"/>
</dbReference>
<keyword evidence="5 8" id="KW-0547">Nucleotide-binding</keyword>
<evidence type="ECO:0000256" key="4">
    <source>
        <dbReference type="ARBA" id="ARBA00022655"/>
    </source>
</evidence>
<reference evidence="9" key="1">
    <citation type="journal article" date="2020" name="mSystems">
        <title>Genome- and Community-Level Interaction Insights into Carbon Utilization and Element Cycling Functions of Hydrothermarchaeota in Hydrothermal Sediment.</title>
        <authorList>
            <person name="Zhou Z."/>
            <person name="Liu Y."/>
            <person name="Xu W."/>
            <person name="Pan J."/>
            <person name="Luo Z.H."/>
            <person name="Li M."/>
        </authorList>
    </citation>
    <scope>NUCLEOTIDE SEQUENCE [LARGE SCALE GENOMIC DNA]</scope>
    <source>
        <strain evidence="9">SpSt-1224</strain>
    </source>
</reference>
<evidence type="ECO:0000256" key="5">
    <source>
        <dbReference type="ARBA" id="ARBA00022741"/>
    </source>
</evidence>
<evidence type="ECO:0000313" key="9">
    <source>
        <dbReference type="EMBL" id="HET97592.1"/>
    </source>
</evidence>
<feature type="binding site" evidence="8">
    <location>
        <position position="177"/>
    </location>
    <ligand>
        <name>ATP</name>
        <dbReference type="ChEBI" id="CHEBI:30616"/>
    </ligand>
</feature>
<keyword evidence="4 8" id="KW-0566">Pantothenate biosynthesis</keyword>
<evidence type="ECO:0000256" key="6">
    <source>
        <dbReference type="ARBA" id="ARBA00022840"/>
    </source>
</evidence>
<dbReference type="GO" id="GO:0005829">
    <property type="term" value="C:cytosol"/>
    <property type="evidence" value="ECO:0007669"/>
    <property type="project" value="TreeGrafter"/>
</dbReference>
<gene>
    <name evidence="8" type="primary">panC</name>
    <name evidence="9" type="ORF">ENN98_02615</name>
</gene>
<feature type="binding site" evidence="8">
    <location>
        <position position="61"/>
    </location>
    <ligand>
        <name>(R)-pantoate</name>
        <dbReference type="ChEBI" id="CHEBI:15980"/>
    </ligand>
</feature>
<feature type="binding site" evidence="8">
    <location>
        <begin position="30"/>
        <end position="37"/>
    </location>
    <ligand>
        <name>ATP</name>
        <dbReference type="ChEBI" id="CHEBI:30616"/>
    </ligand>
</feature>
<dbReference type="CDD" id="cd00560">
    <property type="entry name" value="PanC"/>
    <property type="match status" value="1"/>
</dbReference>
<comment type="catalytic activity">
    <reaction evidence="7 8">
        <text>(R)-pantoate + beta-alanine + ATP = (R)-pantothenate + AMP + diphosphate + H(+)</text>
        <dbReference type="Rhea" id="RHEA:10912"/>
        <dbReference type="ChEBI" id="CHEBI:15378"/>
        <dbReference type="ChEBI" id="CHEBI:15980"/>
        <dbReference type="ChEBI" id="CHEBI:29032"/>
        <dbReference type="ChEBI" id="CHEBI:30616"/>
        <dbReference type="ChEBI" id="CHEBI:33019"/>
        <dbReference type="ChEBI" id="CHEBI:57966"/>
        <dbReference type="ChEBI" id="CHEBI:456215"/>
        <dbReference type="EC" id="6.3.2.1"/>
    </reaction>
</comment>
<dbReference type="UniPathway" id="UPA00028">
    <property type="reaction ID" value="UER00005"/>
</dbReference>
<accession>A0A7C2XLZ7</accession>
<feature type="binding site" evidence="8">
    <location>
        <begin position="148"/>
        <end position="151"/>
    </location>
    <ligand>
        <name>ATP</name>
        <dbReference type="ChEBI" id="CHEBI:30616"/>
    </ligand>
</feature>
<evidence type="ECO:0000256" key="2">
    <source>
        <dbReference type="ARBA" id="ARBA00009256"/>
    </source>
</evidence>